<dbReference type="Pfam" id="PF02597">
    <property type="entry name" value="ThiS"/>
    <property type="match status" value="1"/>
</dbReference>
<sequence length="68" mass="7101">MITINGAPDTLVQPGCTVRGMLDLLGVDPEARGVAVAVDAEVVPRPEWGTFLLTEKARVEVLTAVQGG</sequence>
<protein>
    <submittedName>
        <fullName evidence="1">Sulfur carrier protein ThiS</fullName>
    </submittedName>
</protein>
<dbReference type="AlphaFoldDB" id="A0A6J4SJV7"/>
<reference evidence="1" key="1">
    <citation type="submission" date="2020-02" db="EMBL/GenBank/DDBJ databases">
        <authorList>
            <person name="Meier V. D."/>
        </authorList>
    </citation>
    <scope>NUCLEOTIDE SEQUENCE</scope>
    <source>
        <strain evidence="1">AVDCRST_MAG53</strain>
    </source>
</reference>
<dbReference type="InterPro" id="IPR012675">
    <property type="entry name" value="Beta-grasp_dom_sf"/>
</dbReference>
<dbReference type="Gene3D" id="3.10.20.30">
    <property type="match status" value="1"/>
</dbReference>
<dbReference type="PANTHER" id="PTHR34472:SF1">
    <property type="entry name" value="SULFUR CARRIER PROTEIN THIS"/>
    <property type="match status" value="1"/>
</dbReference>
<accession>A0A6J4SJV7</accession>
<dbReference type="PANTHER" id="PTHR34472">
    <property type="entry name" value="SULFUR CARRIER PROTEIN THIS"/>
    <property type="match status" value="1"/>
</dbReference>
<dbReference type="InterPro" id="IPR003749">
    <property type="entry name" value="ThiS/MoaD-like"/>
</dbReference>
<name>A0A6J4SJV7_9ACTN</name>
<proteinExistence type="predicted"/>
<dbReference type="NCBIfam" id="TIGR01683">
    <property type="entry name" value="thiS"/>
    <property type="match status" value="1"/>
</dbReference>
<dbReference type="InterPro" id="IPR016155">
    <property type="entry name" value="Mopterin_synth/thiamin_S_b"/>
</dbReference>
<organism evidence="1">
    <name type="scientific">uncultured Solirubrobacteraceae bacterium</name>
    <dbReference type="NCBI Taxonomy" id="1162706"/>
    <lineage>
        <taxon>Bacteria</taxon>
        <taxon>Bacillati</taxon>
        <taxon>Actinomycetota</taxon>
        <taxon>Thermoleophilia</taxon>
        <taxon>Solirubrobacterales</taxon>
        <taxon>Solirubrobacteraceae</taxon>
        <taxon>environmental samples</taxon>
    </lineage>
</organism>
<evidence type="ECO:0000313" key="1">
    <source>
        <dbReference type="EMBL" id="CAA9501335.1"/>
    </source>
</evidence>
<dbReference type="EMBL" id="CADCVR010000065">
    <property type="protein sequence ID" value="CAA9501335.1"/>
    <property type="molecule type" value="Genomic_DNA"/>
</dbReference>
<dbReference type="InterPro" id="IPR010035">
    <property type="entry name" value="Thi_S"/>
</dbReference>
<gene>
    <name evidence="1" type="ORF">AVDCRST_MAG53-2005</name>
</gene>
<dbReference type="SUPFAM" id="SSF54285">
    <property type="entry name" value="MoaD/ThiS"/>
    <property type="match status" value="1"/>
</dbReference>